<comment type="caution">
    <text evidence="5">The sequence shown here is derived from an EMBL/GenBank/DDBJ whole genome shotgun (WGS) entry which is preliminary data.</text>
</comment>
<dbReference type="SMART" id="SM00219">
    <property type="entry name" value="TyrKc"/>
    <property type="match status" value="1"/>
</dbReference>
<evidence type="ECO:0000256" key="1">
    <source>
        <dbReference type="ARBA" id="ARBA00004167"/>
    </source>
</evidence>
<dbReference type="InterPro" id="IPR017441">
    <property type="entry name" value="Protein_kinase_ATP_BS"/>
</dbReference>
<dbReference type="InterPro" id="IPR020635">
    <property type="entry name" value="Tyr_kinase_cat_dom"/>
</dbReference>
<evidence type="ECO:0000313" key="6">
    <source>
        <dbReference type="Proteomes" id="UP001187531"/>
    </source>
</evidence>
<evidence type="ECO:0000256" key="3">
    <source>
        <dbReference type="PROSITE-ProRule" id="PRU10141"/>
    </source>
</evidence>
<dbReference type="Pfam" id="PF01370">
    <property type="entry name" value="Epimerase"/>
    <property type="match status" value="1"/>
</dbReference>
<dbReference type="InterPro" id="IPR001245">
    <property type="entry name" value="Ser-Thr/Tyr_kinase_cat_dom"/>
</dbReference>
<dbReference type="Gene3D" id="3.40.50.720">
    <property type="entry name" value="NAD(P)-binding Rossmann-like Domain"/>
    <property type="match status" value="1"/>
</dbReference>
<keyword evidence="6" id="KW-1185">Reference proteome</keyword>
<dbReference type="InterPro" id="IPR008266">
    <property type="entry name" value="Tyr_kinase_AS"/>
</dbReference>
<dbReference type="GO" id="GO:0005886">
    <property type="term" value="C:plasma membrane"/>
    <property type="evidence" value="ECO:0007669"/>
    <property type="project" value="TreeGrafter"/>
</dbReference>
<dbReference type="Gene3D" id="3.30.200.20">
    <property type="entry name" value="Phosphorylase Kinase, domain 1"/>
    <property type="match status" value="1"/>
</dbReference>
<proteinExistence type="predicted"/>
<dbReference type="SUPFAM" id="SSF56112">
    <property type="entry name" value="Protein kinase-like (PK-like)"/>
    <property type="match status" value="1"/>
</dbReference>
<dbReference type="FunFam" id="1.10.510.10:FF:000462">
    <property type="entry name" value="Receptor tyrosine kinase"/>
    <property type="match status" value="1"/>
</dbReference>
<accession>A0AA88IBS7</accession>
<dbReference type="PROSITE" id="PS50011">
    <property type="entry name" value="PROTEIN_KINASE_DOM"/>
    <property type="match status" value="1"/>
</dbReference>
<reference evidence="5" key="1">
    <citation type="submission" date="2023-07" db="EMBL/GenBank/DDBJ databases">
        <title>Chromosome-level genome assembly of Artemia franciscana.</title>
        <authorList>
            <person name="Jo E."/>
        </authorList>
    </citation>
    <scope>NUCLEOTIDE SEQUENCE</scope>
    <source>
        <tissue evidence="5">Whole body</tissue>
    </source>
</reference>
<dbReference type="PROSITE" id="PS00107">
    <property type="entry name" value="PROTEIN_KINASE_ATP"/>
    <property type="match status" value="1"/>
</dbReference>
<evidence type="ECO:0000313" key="5">
    <source>
        <dbReference type="EMBL" id="KAK2725419.1"/>
    </source>
</evidence>
<dbReference type="PROSITE" id="PS00109">
    <property type="entry name" value="PROTEIN_KINASE_TYR"/>
    <property type="match status" value="1"/>
</dbReference>
<protein>
    <recommendedName>
        <fullName evidence="4">Protein kinase domain-containing protein</fullName>
    </recommendedName>
</protein>
<dbReference type="GO" id="GO:0043235">
    <property type="term" value="C:receptor complex"/>
    <property type="evidence" value="ECO:0007669"/>
    <property type="project" value="TreeGrafter"/>
</dbReference>
<dbReference type="GO" id="GO:0004714">
    <property type="term" value="F:transmembrane receptor protein tyrosine kinase activity"/>
    <property type="evidence" value="ECO:0007669"/>
    <property type="project" value="UniProtKB-EC"/>
</dbReference>
<dbReference type="InterPro" id="IPR050122">
    <property type="entry name" value="RTK"/>
</dbReference>
<dbReference type="PRINTS" id="PR00109">
    <property type="entry name" value="TYRKINASE"/>
</dbReference>
<gene>
    <name evidence="5" type="ORF">QYM36_000051</name>
</gene>
<keyword evidence="3" id="KW-0067">ATP-binding</keyword>
<dbReference type="InterPro" id="IPR001509">
    <property type="entry name" value="Epimerase_deHydtase"/>
</dbReference>
<keyword evidence="3" id="KW-0547">Nucleotide-binding</keyword>
<dbReference type="PANTHER" id="PTHR24416">
    <property type="entry name" value="TYROSINE-PROTEIN KINASE RECEPTOR"/>
    <property type="match status" value="1"/>
</dbReference>
<dbReference type="AlphaFoldDB" id="A0AA88IBS7"/>
<dbReference type="CDD" id="cd05271">
    <property type="entry name" value="NDUFA9_like_SDR_a"/>
    <property type="match status" value="1"/>
</dbReference>
<dbReference type="EMBL" id="JAVRJZ010000002">
    <property type="protein sequence ID" value="KAK2725419.1"/>
    <property type="molecule type" value="Genomic_DNA"/>
</dbReference>
<comment type="catalytic activity">
    <reaction evidence="2">
        <text>L-tyrosyl-[protein] + ATP = O-phospho-L-tyrosyl-[protein] + ADP + H(+)</text>
        <dbReference type="Rhea" id="RHEA:10596"/>
        <dbReference type="Rhea" id="RHEA-COMP:10136"/>
        <dbReference type="Rhea" id="RHEA-COMP:20101"/>
        <dbReference type="ChEBI" id="CHEBI:15378"/>
        <dbReference type="ChEBI" id="CHEBI:30616"/>
        <dbReference type="ChEBI" id="CHEBI:46858"/>
        <dbReference type="ChEBI" id="CHEBI:61978"/>
        <dbReference type="ChEBI" id="CHEBI:456216"/>
        <dbReference type="EC" id="2.7.10.1"/>
    </reaction>
</comment>
<dbReference type="Pfam" id="PF07714">
    <property type="entry name" value="PK_Tyr_Ser-Thr"/>
    <property type="match status" value="1"/>
</dbReference>
<comment type="subcellular location">
    <subcellularLocation>
        <location evidence="1">Membrane</location>
        <topology evidence="1">Single-pass membrane protein</topology>
    </subcellularLocation>
</comment>
<feature type="domain" description="Protein kinase" evidence="4">
    <location>
        <begin position="13"/>
        <end position="286"/>
    </location>
</feature>
<dbReference type="InterPro" id="IPR000719">
    <property type="entry name" value="Prot_kinase_dom"/>
</dbReference>
<organism evidence="5 6">
    <name type="scientific">Artemia franciscana</name>
    <name type="common">Brine shrimp</name>
    <name type="synonym">Artemia sanfranciscana</name>
    <dbReference type="NCBI Taxonomy" id="6661"/>
    <lineage>
        <taxon>Eukaryota</taxon>
        <taxon>Metazoa</taxon>
        <taxon>Ecdysozoa</taxon>
        <taxon>Arthropoda</taxon>
        <taxon>Crustacea</taxon>
        <taxon>Branchiopoda</taxon>
        <taxon>Anostraca</taxon>
        <taxon>Artemiidae</taxon>
        <taxon>Artemia</taxon>
    </lineage>
</organism>
<sequence length="548" mass="61865">VIEQKWAVNREHLMLEKVLGEGEFGKVMQARLLTDKGLKIVAVKMAKVNRGGDAETAIQDLWSEFSLLKDVDHLHVIRLIGACSTNNELMLVLEYAEHGSLRNYLRKSRTEAVRHTIELDYPVSPRDILCFAWQISKGMAYLASMKLVHRDLAARNVLVANGNIAKISDFGLTRDIYEEDAYFKRSKGRVPVKWMAPESLADQLYTTKSDVWSFGILLWELCTLGSTPYPGLGPEKLYRLLKSGYRMERPDNCSQELYSIMLHCWKDSPSDRPSFHELALILDRMLADGVNYLDIFSLIVNNPGYIGCLESEEEDDETLASKDSVKEPGSQLCYPFTQSSCSFSTEYRPLKDPRLTSLKRGTGGRSSFSGDVVTVFGATGFIGKYLCNKLGKIGCQVIIPNRGDEYDVLRLKMVGDLGQVLFVPYYLRDDESLRKAMKYSTAVVNLVGRDWETKNFKFDDVNIDGAARIARIAKEMDVPKLIHVSSMNATEEPEGHILKNGSKNLATKWAGELAVREEFPDATIFRPSDVFGSEDRFIRNGSQTRIYH</sequence>
<dbReference type="SUPFAM" id="SSF51735">
    <property type="entry name" value="NAD(P)-binding Rossmann-fold domains"/>
    <property type="match status" value="1"/>
</dbReference>
<dbReference type="GO" id="GO:0005524">
    <property type="term" value="F:ATP binding"/>
    <property type="evidence" value="ECO:0007669"/>
    <property type="project" value="UniProtKB-UniRule"/>
</dbReference>
<evidence type="ECO:0000259" key="4">
    <source>
        <dbReference type="PROSITE" id="PS50011"/>
    </source>
</evidence>
<dbReference type="Proteomes" id="UP001187531">
    <property type="component" value="Unassembled WGS sequence"/>
</dbReference>
<dbReference type="GO" id="GO:0007169">
    <property type="term" value="P:cell surface receptor protein tyrosine kinase signaling pathway"/>
    <property type="evidence" value="ECO:0007669"/>
    <property type="project" value="TreeGrafter"/>
</dbReference>
<dbReference type="Gene3D" id="1.10.510.10">
    <property type="entry name" value="Transferase(Phosphotransferase) domain 1"/>
    <property type="match status" value="1"/>
</dbReference>
<dbReference type="InterPro" id="IPR036291">
    <property type="entry name" value="NAD(P)-bd_dom_sf"/>
</dbReference>
<name>A0AA88IBS7_ARTSF</name>
<dbReference type="PANTHER" id="PTHR24416:SF617">
    <property type="entry name" value="RET ONCOGENE, ISOFORM A"/>
    <property type="match status" value="1"/>
</dbReference>
<feature type="non-terminal residue" evidence="5">
    <location>
        <position position="548"/>
    </location>
</feature>
<dbReference type="InterPro" id="IPR011009">
    <property type="entry name" value="Kinase-like_dom_sf"/>
</dbReference>
<evidence type="ECO:0000256" key="2">
    <source>
        <dbReference type="ARBA" id="ARBA00051243"/>
    </source>
</evidence>
<feature type="binding site" evidence="3">
    <location>
        <position position="44"/>
    </location>
    <ligand>
        <name>ATP</name>
        <dbReference type="ChEBI" id="CHEBI:30616"/>
    </ligand>
</feature>